<keyword evidence="1" id="KW-0812">Transmembrane</keyword>
<sequence length="328" mass="37268">MPSGEDYSISPDNIKIPHHSWRVIPIPRRHSRMESDDMMPSAGQRPTDPDILVVEAWGQGFLVGSLIVMIAITAANMKKGVLLHKLIVAELALALGHGTFIFLHAPAYGWFLSVTAVGLTISHSLHNVIAWMKIRGFFPPWGTRLYLITLLAAQPYWVVEIYANFAFFNRGQALYTTTRPLEPLFRDPWWIFTTCFLLYVIQRGYGCSLVQFIRISPRFGVMLLFMVISVVFAVVDMCAIRVENRLGYPPGMEPFWKLAFVFKCLSDTIILDDFRSALDRLRDHYHPDDVPPQEATHARGRSTNRLVVCVPEASIKRPEPVCRPPDMV</sequence>
<feature type="transmembrane region" description="Helical" evidence="1">
    <location>
        <begin position="188"/>
        <end position="207"/>
    </location>
</feature>
<protein>
    <submittedName>
        <fullName evidence="2">Uncharacterized protein</fullName>
    </submittedName>
</protein>
<organism evidence="2 3">
    <name type="scientific">Aspergillus luchuensis (strain CBS 106.47)</name>
    <dbReference type="NCBI Taxonomy" id="1137211"/>
    <lineage>
        <taxon>Eukaryota</taxon>
        <taxon>Fungi</taxon>
        <taxon>Dikarya</taxon>
        <taxon>Ascomycota</taxon>
        <taxon>Pezizomycotina</taxon>
        <taxon>Eurotiomycetes</taxon>
        <taxon>Eurotiomycetidae</taxon>
        <taxon>Eurotiales</taxon>
        <taxon>Aspergillaceae</taxon>
        <taxon>Aspergillus</taxon>
        <taxon>Aspergillus subgen. Circumdati</taxon>
    </lineage>
</organism>
<evidence type="ECO:0000313" key="3">
    <source>
        <dbReference type="Proteomes" id="UP000184063"/>
    </source>
</evidence>
<evidence type="ECO:0000256" key="1">
    <source>
        <dbReference type="SAM" id="Phobius"/>
    </source>
</evidence>
<dbReference type="PANTHER" id="PTHR42029:SF3">
    <property type="entry name" value="AN04G07800"/>
    <property type="match status" value="1"/>
</dbReference>
<accession>A0A1M3SZ76</accession>
<evidence type="ECO:0000313" key="2">
    <source>
        <dbReference type="EMBL" id="OJZ79781.1"/>
    </source>
</evidence>
<feature type="transmembrane region" description="Helical" evidence="1">
    <location>
        <begin position="56"/>
        <end position="74"/>
    </location>
</feature>
<dbReference type="AlphaFoldDB" id="A0A1M3SZ76"/>
<dbReference type="PANTHER" id="PTHR42029">
    <property type="entry name" value="AN04G07800"/>
    <property type="match status" value="1"/>
</dbReference>
<dbReference type="EMBL" id="KV878272">
    <property type="protein sequence ID" value="OJZ79781.1"/>
    <property type="molecule type" value="Genomic_DNA"/>
</dbReference>
<gene>
    <name evidence="2" type="ORF">ASPFODRAFT_54602</name>
</gene>
<dbReference type="Proteomes" id="UP000184063">
    <property type="component" value="Unassembled WGS sequence"/>
</dbReference>
<feature type="transmembrane region" description="Helical" evidence="1">
    <location>
        <begin position="219"/>
        <end position="242"/>
    </location>
</feature>
<keyword evidence="1" id="KW-1133">Transmembrane helix</keyword>
<feature type="transmembrane region" description="Helical" evidence="1">
    <location>
        <begin position="86"/>
        <end position="104"/>
    </location>
</feature>
<proteinExistence type="predicted"/>
<reference evidence="3" key="1">
    <citation type="journal article" date="2017" name="Genome Biol.">
        <title>Comparative genomics reveals high biological diversity and specific adaptations in the industrially and medically important fungal genus Aspergillus.</title>
        <authorList>
            <person name="de Vries R.P."/>
            <person name="Riley R."/>
            <person name="Wiebenga A."/>
            <person name="Aguilar-Osorio G."/>
            <person name="Amillis S."/>
            <person name="Uchima C.A."/>
            <person name="Anderluh G."/>
            <person name="Asadollahi M."/>
            <person name="Askin M."/>
            <person name="Barry K."/>
            <person name="Battaglia E."/>
            <person name="Bayram O."/>
            <person name="Benocci T."/>
            <person name="Braus-Stromeyer S.A."/>
            <person name="Caldana C."/>
            <person name="Canovas D."/>
            <person name="Cerqueira G.C."/>
            <person name="Chen F."/>
            <person name="Chen W."/>
            <person name="Choi C."/>
            <person name="Clum A."/>
            <person name="Dos Santos R.A."/>
            <person name="Damasio A.R."/>
            <person name="Diallinas G."/>
            <person name="Emri T."/>
            <person name="Fekete E."/>
            <person name="Flipphi M."/>
            <person name="Freyberg S."/>
            <person name="Gallo A."/>
            <person name="Gournas C."/>
            <person name="Habgood R."/>
            <person name="Hainaut M."/>
            <person name="Harispe M.L."/>
            <person name="Henrissat B."/>
            <person name="Hilden K.S."/>
            <person name="Hope R."/>
            <person name="Hossain A."/>
            <person name="Karabika E."/>
            <person name="Karaffa L."/>
            <person name="Karanyi Z."/>
            <person name="Krasevec N."/>
            <person name="Kuo A."/>
            <person name="Kusch H."/>
            <person name="LaButti K."/>
            <person name="Lagendijk E.L."/>
            <person name="Lapidus A."/>
            <person name="Levasseur A."/>
            <person name="Lindquist E."/>
            <person name="Lipzen A."/>
            <person name="Logrieco A.F."/>
            <person name="MacCabe A."/>
            <person name="Maekelae M.R."/>
            <person name="Malavazi I."/>
            <person name="Melin P."/>
            <person name="Meyer V."/>
            <person name="Mielnichuk N."/>
            <person name="Miskei M."/>
            <person name="Molnar A.P."/>
            <person name="Mule G."/>
            <person name="Ngan C.Y."/>
            <person name="Orejas M."/>
            <person name="Orosz E."/>
            <person name="Ouedraogo J.P."/>
            <person name="Overkamp K.M."/>
            <person name="Park H.-S."/>
            <person name="Perrone G."/>
            <person name="Piumi F."/>
            <person name="Punt P.J."/>
            <person name="Ram A.F."/>
            <person name="Ramon A."/>
            <person name="Rauscher S."/>
            <person name="Record E."/>
            <person name="Riano-Pachon D.M."/>
            <person name="Robert V."/>
            <person name="Roehrig J."/>
            <person name="Ruller R."/>
            <person name="Salamov A."/>
            <person name="Salih N.S."/>
            <person name="Samson R.A."/>
            <person name="Sandor E."/>
            <person name="Sanguinetti M."/>
            <person name="Schuetze T."/>
            <person name="Sepcic K."/>
            <person name="Shelest E."/>
            <person name="Sherlock G."/>
            <person name="Sophianopoulou V."/>
            <person name="Squina F.M."/>
            <person name="Sun H."/>
            <person name="Susca A."/>
            <person name="Todd R.B."/>
            <person name="Tsang A."/>
            <person name="Unkles S.E."/>
            <person name="van de Wiele N."/>
            <person name="van Rossen-Uffink D."/>
            <person name="Oliveira J.V."/>
            <person name="Vesth T.C."/>
            <person name="Visser J."/>
            <person name="Yu J.-H."/>
            <person name="Zhou M."/>
            <person name="Andersen M.R."/>
            <person name="Archer D.B."/>
            <person name="Baker S.E."/>
            <person name="Benoit I."/>
            <person name="Brakhage A.A."/>
            <person name="Braus G.H."/>
            <person name="Fischer R."/>
            <person name="Frisvad J.C."/>
            <person name="Goldman G.H."/>
            <person name="Houbraken J."/>
            <person name="Oakley B."/>
            <person name="Pocsi I."/>
            <person name="Scazzocchio C."/>
            <person name="Seiboth B."/>
            <person name="vanKuyk P.A."/>
            <person name="Wortman J."/>
            <person name="Dyer P.S."/>
            <person name="Grigoriev I.V."/>
        </authorList>
    </citation>
    <scope>NUCLEOTIDE SEQUENCE [LARGE SCALE GENOMIC DNA]</scope>
    <source>
        <strain evidence="3">CBS 106.47</strain>
    </source>
</reference>
<name>A0A1M3SZ76_ASPLC</name>
<keyword evidence="1" id="KW-0472">Membrane</keyword>
<feature type="transmembrane region" description="Helical" evidence="1">
    <location>
        <begin position="110"/>
        <end position="132"/>
    </location>
</feature>
<dbReference type="VEuPathDB" id="FungiDB:ASPFODRAFT_54602"/>
<dbReference type="OrthoDB" id="5420247at2759"/>
<feature type="transmembrane region" description="Helical" evidence="1">
    <location>
        <begin position="144"/>
        <end position="168"/>
    </location>
</feature>